<evidence type="ECO:0000313" key="3">
    <source>
        <dbReference type="EMBL" id="MFD1602480.1"/>
    </source>
</evidence>
<dbReference type="Proteomes" id="UP001597138">
    <property type="component" value="Unassembled WGS sequence"/>
</dbReference>
<sequence>MELKLKLHSKNSFPKEGIFIKSNSIGFWLDEIQNLGLALENCRVFPVPGTAANELYGCMVLADVRNTKIKDLGKNNFYQLIENKLFIPENTTVVPKLAKEEWGKLFSDHFHFLHPDIGLVELEEEIVWSDYIQKPNLLDIEVIEPRKSVAIPSFISSLRIEVDKEELLKQIEDPYSEEEKEENLPFNLKKLMMGNNKEMDKFLAYLEKHPEKAMKLAIPLDTIGSGRGGHEGIFTFNSGLVNDFNLEGLGGFLNKLFSGNGFTINMIRWGILVLFVVLVKSCDGPSSPIDFGSIMKFMFLCMIIFFFIKAATANNASDRTRTKSSGGAALVDSDRFNTLQNRYEKMAEEYVNRKEYEKAAHIYLKLLKNNHKAAMVLEQGQLYREAAGVYLKYLQNKVKAAECYEKGHAYNEAIELYKELNQDEKVGDLYLILKNKKIADRYFRIVIEDYKKNSQYVKASLIYRNKIGDPKEAQELLLDGWKTGKDASNCLNNYFANILSHEALSKAITTRYEEDVDEKNKISFLNILKHEFNKGQILEEVTRNIAYEIVADKIEERPELASELIHFNKNNTSMTKDVMKYKLKVKRRY</sequence>
<dbReference type="Pfam" id="PF19919">
    <property type="entry name" value="bpX3"/>
    <property type="match status" value="1"/>
</dbReference>
<dbReference type="Gene3D" id="1.25.40.10">
    <property type="entry name" value="Tetratricopeptide repeat domain"/>
    <property type="match status" value="1"/>
</dbReference>
<dbReference type="EMBL" id="JBHUDZ010000007">
    <property type="protein sequence ID" value="MFD1602480.1"/>
    <property type="molecule type" value="Genomic_DNA"/>
</dbReference>
<keyword evidence="1" id="KW-0812">Transmembrane</keyword>
<organism evidence="3 4">
    <name type="scientific">Flavobacterium artemisiae</name>
    <dbReference type="NCBI Taxonomy" id="2126556"/>
    <lineage>
        <taxon>Bacteria</taxon>
        <taxon>Pseudomonadati</taxon>
        <taxon>Bacteroidota</taxon>
        <taxon>Flavobacteriia</taxon>
        <taxon>Flavobacteriales</taxon>
        <taxon>Flavobacteriaceae</taxon>
        <taxon>Flavobacterium</taxon>
    </lineage>
</organism>
<dbReference type="SUPFAM" id="SSF48452">
    <property type="entry name" value="TPR-like"/>
    <property type="match status" value="1"/>
</dbReference>
<keyword evidence="4" id="KW-1185">Reference proteome</keyword>
<keyword evidence="1" id="KW-1133">Transmembrane helix</keyword>
<name>A0ABW4HBL8_9FLAO</name>
<dbReference type="RefSeq" id="WP_379817038.1">
    <property type="nucleotide sequence ID" value="NZ_JBHUDZ010000007.1"/>
</dbReference>
<proteinExistence type="predicted"/>
<keyword evidence="1" id="KW-0472">Membrane</keyword>
<dbReference type="InterPro" id="IPR011990">
    <property type="entry name" value="TPR-like_helical_dom_sf"/>
</dbReference>
<reference evidence="4" key="1">
    <citation type="journal article" date="2019" name="Int. J. Syst. Evol. Microbiol.">
        <title>The Global Catalogue of Microorganisms (GCM) 10K type strain sequencing project: providing services to taxonomists for standard genome sequencing and annotation.</title>
        <authorList>
            <consortium name="The Broad Institute Genomics Platform"/>
            <consortium name="The Broad Institute Genome Sequencing Center for Infectious Disease"/>
            <person name="Wu L."/>
            <person name="Ma J."/>
        </authorList>
    </citation>
    <scope>NUCLEOTIDE SEQUENCE [LARGE SCALE GENOMIC DNA]</scope>
    <source>
        <strain evidence="4">CCUG 70865</strain>
    </source>
</reference>
<feature type="domain" description="MoxR-vWA-beta-propeller ternary system" evidence="2">
    <location>
        <begin position="2"/>
        <end position="170"/>
    </location>
</feature>
<accession>A0ABW4HBL8</accession>
<protein>
    <recommendedName>
        <fullName evidence="2">MoxR-vWA-beta-propeller ternary system domain-containing protein</fullName>
    </recommendedName>
</protein>
<evidence type="ECO:0000313" key="4">
    <source>
        <dbReference type="Proteomes" id="UP001597138"/>
    </source>
</evidence>
<comment type="caution">
    <text evidence="3">The sequence shown here is derived from an EMBL/GenBank/DDBJ whole genome shotgun (WGS) entry which is preliminary data.</text>
</comment>
<gene>
    <name evidence="3" type="ORF">ACFSC2_06970</name>
</gene>
<feature type="transmembrane region" description="Helical" evidence="1">
    <location>
        <begin position="291"/>
        <end position="311"/>
    </location>
</feature>
<dbReference type="InterPro" id="IPR045551">
    <property type="entry name" value="bpX3"/>
</dbReference>
<evidence type="ECO:0000256" key="1">
    <source>
        <dbReference type="SAM" id="Phobius"/>
    </source>
</evidence>
<feature type="transmembrane region" description="Helical" evidence="1">
    <location>
        <begin position="262"/>
        <end position="279"/>
    </location>
</feature>
<evidence type="ECO:0000259" key="2">
    <source>
        <dbReference type="Pfam" id="PF19919"/>
    </source>
</evidence>